<dbReference type="PRINTS" id="PR00162">
    <property type="entry name" value="RIESKE"/>
</dbReference>
<dbReference type="GO" id="GO:0008121">
    <property type="term" value="F:quinol-cytochrome-c reductase activity"/>
    <property type="evidence" value="ECO:0007669"/>
    <property type="project" value="UniProtKB-EC"/>
</dbReference>
<evidence type="ECO:0000256" key="9">
    <source>
        <dbReference type="ARBA" id="ARBA00022692"/>
    </source>
</evidence>
<evidence type="ECO:0000259" key="23">
    <source>
        <dbReference type="PROSITE" id="PS51296"/>
    </source>
</evidence>
<dbReference type="CDD" id="cd03470">
    <property type="entry name" value="Rieske_cytochrome_bc1"/>
    <property type="match status" value="1"/>
</dbReference>
<evidence type="ECO:0000256" key="8">
    <source>
        <dbReference type="ARBA" id="ARBA00022475"/>
    </source>
</evidence>
<dbReference type="InterPro" id="IPR006317">
    <property type="entry name" value="Ubiquinol_cyt_c_Rdtase_Fe-S-su"/>
</dbReference>
<evidence type="ECO:0000256" key="7">
    <source>
        <dbReference type="ARBA" id="ARBA00022448"/>
    </source>
</evidence>
<evidence type="ECO:0000256" key="17">
    <source>
        <dbReference type="ARBA" id="ARBA00023136"/>
    </source>
</evidence>
<evidence type="ECO:0000256" key="21">
    <source>
        <dbReference type="RuleBase" id="RU004497"/>
    </source>
</evidence>
<keyword evidence="8" id="KW-1003">Cell membrane</keyword>
<accession>A0A239PU58</accession>
<keyword evidence="18" id="KW-1015">Disulfide bond</keyword>
<keyword evidence="25" id="KW-1185">Reference proteome</keyword>
<dbReference type="InterPro" id="IPR014349">
    <property type="entry name" value="Rieske_Fe-S_prot"/>
</dbReference>
<dbReference type="SUPFAM" id="SSF50022">
    <property type="entry name" value="ISP domain"/>
    <property type="match status" value="1"/>
</dbReference>
<organism evidence="24 25">
    <name type="scientific">Amphiplicatus metriothermophilus</name>
    <dbReference type="NCBI Taxonomy" id="1519374"/>
    <lineage>
        <taxon>Bacteria</taxon>
        <taxon>Pseudomonadati</taxon>
        <taxon>Pseudomonadota</taxon>
        <taxon>Alphaproteobacteria</taxon>
        <taxon>Parvularculales</taxon>
        <taxon>Parvularculaceae</taxon>
        <taxon>Amphiplicatus</taxon>
    </lineage>
</organism>
<dbReference type="NCBIfam" id="TIGR01416">
    <property type="entry name" value="Rieske_proteo"/>
    <property type="match status" value="1"/>
</dbReference>
<comment type="function">
    <text evidence="1">Component of the ubiquinol-cytochrome c reductase complex (complex III or cytochrome b-c1 complex), which is a respiratory chain that generates an electrochemical potential coupled to ATP synthesis.</text>
</comment>
<gene>
    <name evidence="24" type="ORF">SAMN06297382_1932</name>
</gene>
<dbReference type="Proteomes" id="UP000198346">
    <property type="component" value="Unassembled WGS sequence"/>
</dbReference>
<proteinExistence type="inferred from homology"/>
<dbReference type="Gene3D" id="2.102.10.10">
    <property type="entry name" value="Rieske [2Fe-2S] iron-sulphur domain"/>
    <property type="match status" value="1"/>
</dbReference>
<protein>
    <recommendedName>
        <fullName evidence="6 20">Ubiquinol-cytochrome c reductase iron-sulfur subunit</fullName>
        <ecNumber evidence="5 20">7.1.1.8</ecNumber>
    </recommendedName>
</protein>
<comment type="miscellaneous">
    <text evidence="20">The Rieske protein is a high potential 2Fe-2S protein.</text>
</comment>
<dbReference type="PROSITE" id="PS51318">
    <property type="entry name" value="TAT"/>
    <property type="match status" value="1"/>
</dbReference>
<dbReference type="InterPro" id="IPR005805">
    <property type="entry name" value="Rieske_Fe-S_prot_C"/>
</dbReference>
<comment type="cofactor">
    <cofactor evidence="20">
        <name>[2Fe-2S] cluster</name>
        <dbReference type="ChEBI" id="CHEBI:190135"/>
    </cofactor>
    <text evidence="20">Binds 1 [2Fe-2S] cluster per subunit.</text>
</comment>
<evidence type="ECO:0000256" key="18">
    <source>
        <dbReference type="ARBA" id="ARBA00023157"/>
    </source>
</evidence>
<evidence type="ECO:0000256" key="4">
    <source>
        <dbReference type="ARBA" id="ARBA00011649"/>
    </source>
</evidence>
<dbReference type="PROSITE" id="PS51296">
    <property type="entry name" value="RIESKE"/>
    <property type="match status" value="1"/>
</dbReference>
<reference evidence="24 25" key="1">
    <citation type="submission" date="2017-07" db="EMBL/GenBank/DDBJ databases">
        <authorList>
            <person name="Sun Z.S."/>
            <person name="Albrecht U."/>
            <person name="Echele G."/>
            <person name="Lee C.C."/>
        </authorList>
    </citation>
    <scope>NUCLEOTIDE SEQUENCE [LARGE SCALE GENOMIC DNA]</scope>
    <source>
        <strain evidence="24 25">CGMCC 1.12710</strain>
    </source>
</reference>
<evidence type="ECO:0000256" key="12">
    <source>
        <dbReference type="ARBA" id="ARBA00022967"/>
    </source>
</evidence>
<evidence type="ECO:0000256" key="15">
    <source>
        <dbReference type="ARBA" id="ARBA00023004"/>
    </source>
</evidence>
<keyword evidence="17" id="KW-0472">Membrane</keyword>
<dbReference type="InterPro" id="IPR006311">
    <property type="entry name" value="TAT_signal"/>
</dbReference>
<keyword evidence="9" id="KW-0812">Transmembrane</keyword>
<feature type="compositionally biased region" description="Polar residues" evidence="22">
    <location>
        <begin position="1"/>
        <end position="14"/>
    </location>
</feature>
<dbReference type="OrthoDB" id="9767869at2"/>
<dbReference type="Pfam" id="PF10399">
    <property type="entry name" value="UCR_Fe-S_N"/>
    <property type="match status" value="1"/>
</dbReference>
<dbReference type="RefSeq" id="WP_089412382.1">
    <property type="nucleotide sequence ID" value="NZ_FZQA01000003.1"/>
</dbReference>
<evidence type="ECO:0000256" key="14">
    <source>
        <dbReference type="ARBA" id="ARBA00022989"/>
    </source>
</evidence>
<dbReference type="InterPro" id="IPR019546">
    <property type="entry name" value="TAT_signal_bac_arc"/>
</dbReference>
<comment type="similarity">
    <text evidence="3">Belongs to the Rieske iron-sulfur protein family.</text>
</comment>
<evidence type="ECO:0000256" key="6">
    <source>
        <dbReference type="ARBA" id="ARBA00019816"/>
    </source>
</evidence>
<comment type="subcellular location">
    <subcellularLocation>
        <location evidence="2">Cell membrane</location>
        <topology evidence="2">Single-pass membrane protein</topology>
    </subcellularLocation>
</comment>
<evidence type="ECO:0000256" key="16">
    <source>
        <dbReference type="ARBA" id="ARBA00023014"/>
    </source>
</evidence>
<evidence type="ECO:0000256" key="22">
    <source>
        <dbReference type="SAM" id="MobiDB-lite"/>
    </source>
</evidence>
<dbReference type="GO" id="GO:0051537">
    <property type="term" value="F:2 iron, 2 sulfur cluster binding"/>
    <property type="evidence" value="ECO:0007669"/>
    <property type="project" value="UniProtKB-KW"/>
</dbReference>
<evidence type="ECO:0000313" key="24">
    <source>
        <dbReference type="EMBL" id="SNT73668.1"/>
    </source>
</evidence>
<sequence>MSATSDSPAQQATANGEEPTRRDFIHILTAAVAAAGGAASVVPLVHQMNPDASVLALSTTEVDLSSLEPGQAIKVMWQGKPVFIRHRTEEEIAAAERTPLSALKDPVARNDNIDDSRAPATDENRRVNPAFLVIVGICTHLGCVPLGTAQGEVKGDYGGWFCPCHGSHYDTAGRIRKGPAPENLPVPPYQFVTDTLIRIG</sequence>
<evidence type="ECO:0000256" key="2">
    <source>
        <dbReference type="ARBA" id="ARBA00004162"/>
    </source>
</evidence>
<dbReference type="AlphaFoldDB" id="A0A239PU58"/>
<evidence type="ECO:0000256" key="19">
    <source>
        <dbReference type="ARBA" id="ARBA00029351"/>
    </source>
</evidence>
<dbReference type="Pfam" id="PF00355">
    <property type="entry name" value="Rieske"/>
    <property type="match status" value="1"/>
</dbReference>
<keyword evidence="16" id="KW-0411">Iron-sulfur</keyword>
<dbReference type="PANTHER" id="PTHR10134">
    <property type="entry name" value="CYTOCHROME B-C1 COMPLEX SUBUNIT RIESKE, MITOCHONDRIAL"/>
    <property type="match status" value="1"/>
</dbReference>
<evidence type="ECO:0000256" key="13">
    <source>
        <dbReference type="ARBA" id="ARBA00022982"/>
    </source>
</evidence>
<dbReference type="Gene3D" id="1.20.5.510">
    <property type="entry name" value="Single helix bin"/>
    <property type="match status" value="1"/>
</dbReference>
<dbReference type="InterPro" id="IPR036922">
    <property type="entry name" value="Rieske_2Fe-2S_sf"/>
</dbReference>
<evidence type="ECO:0000256" key="10">
    <source>
        <dbReference type="ARBA" id="ARBA00022714"/>
    </source>
</evidence>
<feature type="region of interest" description="Disordered" evidence="22">
    <location>
        <begin position="1"/>
        <end position="20"/>
    </location>
</feature>
<keyword evidence="7 20" id="KW-0813">Transport</keyword>
<dbReference type="EMBL" id="FZQA01000003">
    <property type="protein sequence ID" value="SNT73668.1"/>
    <property type="molecule type" value="Genomic_DNA"/>
</dbReference>
<evidence type="ECO:0000256" key="3">
    <source>
        <dbReference type="ARBA" id="ARBA00010651"/>
    </source>
</evidence>
<evidence type="ECO:0000256" key="5">
    <source>
        <dbReference type="ARBA" id="ARBA00012951"/>
    </source>
</evidence>
<keyword evidence="12" id="KW-1278">Translocase</keyword>
<dbReference type="GO" id="GO:0005886">
    <property type="term" value="C:plasma membrane"/>
    <property type="evidence" value="ECO:0007669"/>
    <property type="project" value="UniProtKB-SubCell"/>
</dbReference>
<dbReference type="NCBIfam" id="TIGR01409">
    <property type="entry name" value="TAT_signal_seq"/>
    <property type="match status" value="1"/>
</dbReference>
<keyword evidence="14" id="KW-1133">Transmembrane helix</keyword>
<dbReference type="EC" id="7.1.1.8" evidence="5 20"/>
<keyword evidence="13 20" id="KW-0249">Electron transport</keyword>
<evidence type="ECO:0000256" key="1">
    <source>
        <dbReference type="ARBA" id="ARBA00002444"/>
    </source>
</evidence>
<comment type="subunit">
    <text evidence="4 21">The main subunits of complex b-c1 are: cytochrome b, cytochrome c1 and the Rieske protein.</text>
</comment>
<name>A0A239PU58_9PROT</name>
<evidence type="ECO:0000313" key="25">
    <source>
        <dbReference type="Proteomes" id="UP000198346"/>
    </source>
</evidence>
<evidence type="ECO:0000256" key="20">
    <source>
        <dbReference type="RuleBase" id="RU004494"/>
    </source>
</evidence>
<comment type="catalytic activity">
    <reaction evidence="19 20">
        <text>a quinol + 2 Fe(III)-[cytochrome c](out) = a quinone + 2 Fe(II)-[cytochrome c](out) + 2 H(+)(out)</text>
        <dbReference type="Rhea" id="RHEA:11484"/>
        <dbReference type="Rhea" id="RHEA-COMP:10350"/>
        <dbReference type="Rhea" id="RHEA-COMP:14399"/>
        <dbReference type="ChEBI" id="CHEBI:15378"/>
        <dbReference type="ChEBI" id="CHEBI:24646"/>
        <dbReference type="ChEBI" id="CHEBI:29033"/>
        <dbReference type="ChEBI" id="CHEBI:29034"/>
        <dbReference type="ChEBI" id="CHEBI:132124"/>
        <dbReference type="EC" id="7.1.1.8"/>
    </reaction>
</comment>
<keyword evidence="11" id="KW-0479">Metal-binding</keyword>
<keyword evidence="10" id="KW-0001">2Fe-2S</keyword>
<keyword evidence="15" id="KW-0408">Iron</keyword>
<feature type="domain" description="Rieske" evidence="23">
    <location>
        <begin position="125"/>
        <end position="198"/>
    </location>
</feature>
<dbReference type="InterPro" id="IPR019470">
    <property type="entry name" value="Ubiq_cytC_Rdtase_Fe-S_su_TAT"/>
</dbReference>
<dbReference type="FunFam" id="2.102.10.10:FF:000001">
    <property type="entry name" value="Cytochrome b-c1 complex subunit Rieske, mitochondrial"/>
    <property type="match status" value="1"/>
</dbReference>
<dbReference type="InterPro" id="IPR017941">
    <property type="entry name" value="Rieske_2Fe-2S"/>
</dbReference>
<dbReference type="GO" id="GO:0046872">
    <property type="term" value="F:metal ion binding"/>
    <property type="evidence" value="ECO:0007669"/>
    <property type="project" value="UniProtKB-KW"/>
</dbReference>
<evidence type="ECO:0000256" key="11">
    <source>
        <dbReference type="ARBA" id="ARBA00022723"/>
    </source>
</evidence>